<evidence type="ECO:0000313" key="1">
    <source>
        <dbReference type="EMBL" id="PMQ21378.1"/>
    </source>
</evidence>
<organism evidence="1 2">
    <name type="scientific">Glutamicibacter arilaitensis</name>
    <dbReference type="NCBI Taxonomy" id="256701"/>
    <lineage>
        <taxon>Bacteria</taxon>
        <taxon>Bacillati</taxon>
        <taxon>Actinomycetota</taxon>
        <taxon>Actinomycetes</taxon>
        <taxon>Micrococcales</taxon>
        <taxon>Micrococcaceae</taxon>
        <taxon>Glutamicibacter</taxon>
    </lineage>
</organism>
<accession>A0A2N7S5G1</accession>
<sequence>MLGAVDPTFALVAILSYLALKKVWPVIKDLQGVPERVTKLERVTDEHGEDIYFLKLHTEYTEPPVKRRP</sequence>
<comment type="caution">
    <text evidence="1">The sequence shown here is derived from an EMBL/GenBank/DDBJ whole genome shotgun (WGS) entry which is preliminary data.</text>
</comment>
<name>A0A2N7S5G1_9MICC</name>
<gene>
    <name evidence="1" type="ORF">CIK84_07450</name>
</gene>
<proteinExistence type="predicted"/>
<protein>
    <submittedName>
        <fullName evidence="1">Uncharacterized protein</fullName>
    </submittedName>
</protein>
<dbReference type="Proteomes" id="UP000235739">
    <property type="component" value="Unassembled WGS sequence"/>
</dbReference>
<evidence type="ECO:0000313" key="2">
    <source>
        <dbReference type="Proteomes" id="UP000235739"/>
    </source>
</evidence>
<dbReference type="EMBL" id="PNQX01000001">
    <property type="protein sequence ID" value="PMQ21378.1"/>
    <property type="molecule type" value="Genomic_DNA"/>
</dbReference>
<reference evidence="1 2" key="1">
    <citation type="journal article" date="2017" name="Elife">
        <title>Extensive horizontal gene transfer in cheese-associated bacteria.</title>
        <authorList>
            <person name="Bonham K.S."/>
            <person name="Wolfe B.E."/>
            <person name="Dutton R.J."/>
        </authorList>
    </citation>
    <scope>NUCLEOTIDE SEQUENCE [LARGE SCALE GENOMIC DNA]</scope>
    <source>
        <strain evidence="1 2">JB182</strain>
    </source>
</reference>
<dbReference type="AlphaFoldDB" id="A0A2N7S5G1"/>